<dbReference type="RefSeq" id="XP_033685378.1">
    <property type="nucleotide sequence ID" value="XM_033821776.1"/>
</dbReference>
<gene>
    <name evidence="2" type="ORF">BU26DRAFT_300683</name>
</gene>
<dbReference type="Proteomes" id="UP000800094">
    <property type="component" value="Unassembled WGS sequence"/>
</dbReference>
<dbReference type="InterPro" id="IPR036278">
    <property type="entry name" value="Sialidase_sf"/>
</dbReference>
<dbReference type="GeneID" id="54575106"/>
<name>A0A6A6IIH2_9PLEO</name>
<dbReference type="SUPFAM" id="SSF50939">
    <property type="entry name" value="Sialidases"/>
    <property type="match status" value="1"/>
</dbReference>
<dbReference type="OrthoDB" id="2130735at2759"/>
<dbReference type="PANTHER" id="PTHR38792:SF3">
    <property type="entry name" value="BNR_ASP-BOX REPEAT DOMAIN PROTEIN (AFU_ORTHOLOGUE AFUA_7G06430)-RELATED"/>
    <property type="match status" value="1"/>
</dbReference>
<reference evidence="2" key="1">
    <citation type="journal article" date="2020" name="Stud. Mycol.">
        <title>101 Dothideomycetes genomes: a test case for predicting lifestyles and emergence of pathogens.</title>
        <authorList>
            <person name="Haridas S."/>
            <person name="Albert R."/>
            <person name="Binder M."/>
            <person name="Bloem J."/>
            <person name="Labutti K."/>
            <person name="Salamov A."/>
            <person name="Andreopoulos B."/>
            <person name="Baker S."/>
            <person name="Barry K."/>
            <person name="Bills G."/>
            <person name="Bluhm B."/>
            <person name="Cannon C."/>
            <person name="Castanera R."/>
            <person name="Culley D."/>
            <person name="Daum C."/>
            <person name="Ezra D."/>
            <person name="Gonzalez J."/>
            <person name="Henrissat B."/>
            <person name="Kuo A."/>
            <person name="Liang C."/>
            <person name="Lipzen A."/>
            <person name="Lutzoni F."/>
            <person name="Magnuson J."/>
            <person name="Mondo S."/>
            <person name="Nolan M."/>
            <person name="Ohm R."/>
            <person name="Pangilinan J."/>
            <person name="Park H.-J."/>
            <person name="Ramirez L."/>
            <person name="Alfaro M."/>
            <person name="Sun H."/>
            <person name="Tritt A."/>
            <person name="Yoshinaga Y."/>
            <person name="Zwiers L.-H."/>
            <person name="Turgeon B."/>
            <person name="Goodwin S."/>
            <person name="Spatafora J."/>
            <person name="Crous P."/>
            <person name="Grigoriev I."/>
        </authorList>
    </citation>
    <scope>NUCLEOTIDE SEQUENCE</scope>
    <source>
        <strain evidence="2">CBS 122368</strain>
    </source>
</reference>
<protein>
    <submittedName>
        <fullName evidence="2">Glycoside hydrolase family 93 protein</fullName>
    </submittedName>
</protein>
<proteinExistence type="predicted"/>
<dbReference type="Gene3D" id="2.120.10.10">
    <property type="match status" value="1"/>
</dbReference>
<evidence type="ECO:0000313" key="3">
    <source>
        <dbReference type="Proteomes" id="UP000800094"/>
    </source>
</evidence>
<organism evidence="2 3">
    <name type="scientific">Trematosphaeria pertusa</name>
    <dbReference type="NCBI Taxonomy" id="390896"/>
    <lineage>
        <taxon>Eukaryota</taxon>
        <taxon>Fungi</taxon>
        <taxon>Dikarya</taxon>
        <taxon>Ascomycota</taxon>
        <taxon>Pezizomycotina</taxon>
        <taxon>Dothideomycetes</taxon>
        <taxon>Pleosporomycetidae</taxon>
        <taxon>Pleosporales</taxon>
        <taxon>Massarineae</taxon>
        <taxon>Trematosphaeriaceae</taxon>
        <taxon>Trematosphaeria</taxon>
    </lineage>
</organism>
<evidence type="ECO:0000313" key="2">
    <source>
        <dbReference type="EMBL" id="KAF2250374.1"/>
    </source>
</evidence>
<keyword evidence="1" id="KW-0732">Signal</keyword>
<accession>A0A6A6IIH2</accession>
<dbReference type="GO" id="GO:0016787">
    <property type="term" value="F:hydrolase activity"/>
    <property type="evidence" value="ECO:0007669"/>
    <property type="project" value="UniProtKB-KW"/>
</dbReference>
<sequence>MRLHALLASWCVLRAAIAQTTTDDTDPPAPTPTGVDSFANVTVYQPDDSATQLTYARTENLPNNTVLAAWNDPSQAADSIAVFRSTNSGFSWYSFGNATSSEPGRKLLQPSLLYVNQSFGGDSGVVLLAVNAVDDKSTNIEVYASYDQGESFELASEVVSAGPVGANSSTAVSNPFLLLQNNAVTMYYSTQQDPQHSQKIVQQTTADDFDSWDTAIDVVASQFHDDRPGMSTVAKLPNGQYVIAFEYGLLNSTTKAYSYPVYYKISPSAENAGTERTRQLVVDTGAQPYGAPFVTWTPLGGVNGTIVLSDSRSNSVFINQALGEGTWREVKTTAGRASAREVRVPNNDDTKLRFAGGAEYGQQSPSQILVTMMDFQKALAALEPRE</sequence>
<keyword evidence="2" id="KW-0378">Hydrolase</keyword>
<dbReference type="PANTHER" id="PTHR38792">
    <property type="entry name" value="BNR/ASP-BOX REPEAT DOMAIN PROTEIN (AFU_ORTHOLOGUE AFUA_7G06430)-RELATED"/>
    <property type="match status" value="1"/>
</dbReference>
<dbReference type="AlphaFoldDB" id="A0A6A6IIH2"/>
<dbReference type="EMBL" id="ML987194">
    <property type="protein sequence ID" value="KAF2250374.1"/>
    <property type="molecule type" value="Genomic_DNA"/>
</dbReference>
<feature type="signal peptide" evidence="1">
    <location>
        <begin position="1"/>
        <end position="18"/>
    </location>
</feature>
<evidence type="ECO:0000256" key="1">
    <source>
        <dbReference type="SAM" id="SignalP"/>
    </source>
</evidence>
<keyword evidence="3" id="KW-1185">Reference proteome</keyword>
<feature type="chain" id="PRO_5025588081" evidence="1">
    <location>
        <begin position="19"/>
        <end position="386"/>
    </location>
</feature>